<proteinExistence type="predicted"/>
<accession>A0A4U6VK29</accession>
<sequence>MEEPGGHSSLHLLLRLPARVCRRPRATAPPPALIFPCDLGLLPATRLLATPGRPGLLRAASPRPRVPSDEALTLRGGLNRGRFRARAEGLGTSAAWPRRAARPRGLVHAGFGMGGAEQMGWEGAAARGLVRSG</sequence>
<dbReference type="EMBL" id="CM016554">
    <property type="protein sequence ID" value="TKW28533.1"/>
    <property type="molecule type" value="Genomic_DNA"/>
</dbReference>
<evidence type="ECO:0000313" key="2">
    <source>
        <dbReference type="Proteomes" id="UP000298652"/>
    </source>
</evidence>
<protein>
    <submittedName>
        <fullName evidence="1">Uncharacterized protein</fullName>
    </submittedName>
</protein>
<dbReference type="AlphaFoldDB" id="A0A4U6VK29"/>
<dbReference type="Proteomes" id="UP000298652">
    <property type="component" value="Chromosome 3"/>
</dbReference>
<reference evidence="1" key="1">
    <citation type="submission" date="2019-03" db="EMBL/GenBank/DDBJ databases">
        <title>WGS assembly of Setaria viridis.</title>
        <authorList>
            <person name="Huang P."/>
            <person name="Jenkins J."/>
            <person name="Grimwood J."/>
            <person name="Barry K."/>
            <person name="Healey A."/>
            <person name="Mamidi S."/>
            <person name="Sreedasyam A."/>
            <person name="Shu S."/>
            <person name="Feldman M."/>
            <person name="Wu J."/>
            <person name="Yu Y."/>
            <person name="Chen C."/>
            <person name="Johnson J."/>
            <person name="Rokhsar D."/>
            <person name="Baxter I."/>
            <person name="Schmutz J."/>
            <person name="Brutnell T."/>
            <person name="Kellogg E."/>
        </authorList>
    </citation>
    <scope>NUCLEOTIDE SEQUENCE [LARGE SCALE GENOMIC DNA]</scope>
</reference>
<dbReference type="Gramene" id="TKW28533">
    <property type="protein sequence ID" value="TKW28533"/>
    <property type="gene ID" value="SEVIR_3G334150v2"/>
</dbReference>
<name>A0A4U6VK29_SETVI</name>
<evidence type="ECO:0000313" key="1">
    <source>
        <dbReference type="EMBL" id="TKW28533.1"/>
    </source>
</evidence>
<keyword evidence="2" id="KW-1185">Reference proteome</keyword>
<gene>
    <name evidence="1" type="ORF">SEVIR_3G334150v2</name>
</gene>
<organism evidence="1 2">
    <name type="scientific">Setaria viridis</name>
    <name type="common">Green bristlegrass</name>
    <name type="synonym">Setaria italica subsp. viridis</name>
    <dbReference type="NCBI Taxonomy" id="4556"/>
    <lineage>
        <taxon>Eukaryota</taxon>
        <taxon>Viridiplantae</taxon>
        <taxon>Streptophyta</taxon>
        <taxon>Embryophyta</taxon>
        <taxon>Tracheophyta</taxon>
        <taxon>Spermatophyta</taxon>
        <taxon>Magnoliopsida</taxon>
        <taxon>Liliopsida</taxon>
        <taxon>Poales</taxon>
        <taxon>Poaceae</taxon>
        <taxon>PACMAD clade</taxon>
        <taxon>Panicoideae</taxon>
        <taxon>Panicodae</taxon>
        <taxon>Paniceae</taxon>
        <taxon>Cenchrinae</taxon>
        <taxon>Setaria</taxon>
    </lineage>
</organism>